<dbReference type="Proteomes" id="UP000799777">
    <property type="component" value="Unassembled WGS sequence"/>
</dbReference>
<accession>A0A9P4GVH0</accession>
<comment type="caution">
    <text evidence="2">The sequence shown here is derived from an EMBL/GenBank/DDBJ whole genome shotgun (WGS) entry which is preliminary data.</text>
</comment>
<dbReference type="OrthoDB" id="3800817at2759"/>
<evidence type="ECO:0000313" key="3">
    <source>
        <dbReference type="Proteomes" id="UP000799777"/>
    </source>
</evidence>
<gene>
    <name evidence="2" type="ORF">EK21DRAFT_95643</name>
</gene>
<sequence length="192" mass="21625">MSFSNSSTIGGASNEQVEPLVRVRQAHGPKRRYNKLIKRAKPNSPLTSTLFSPQLRYQQEFQLQLLNTIYDVSNTPSPLASIFSPLGHKVETVVTEGAPAHCEGVSILLSEIWHEAKLSLNRLRCIRSTRPRRFVMKASQLCQLSQSEVYMIVRHDGQFYIYNSVKPTSRKAPQPQGSETIVNVTVAEPIFE</sequence>
<name>A0A9P4GVH0_9PLEO</name>
<dbReference type="EMBL" id="ML978566">
    <property type="protein sequence ID" value="KAF2022526.1"/>
    <property type="molecule type" value="Genomic_DNA"/>
</dbReference>
<organism evidence="2 3">
    <name type="scientific">Setomelanomma holmii</name>
    <dbReference type="NCBI Taxonomy" id="210430"/>
    <lineage>
        <taxon>Eukaryota</taxon>
        <taxon>Fungi</taxon>
        <taxon>Dikarya</taxon>
        <taxon>Ascomycota</taxon>
        <taxon>Pezizomycotina</taxon>
        <taxon>Dothideomycetes</taxon>
        <taxon>Pleosporomycetidae</taxon>
        <taxon>Pleosporales</taxon>
        <taxon>Pleosporineae</taxon>
        <taxon>Phaeosphaeriaceae</taxon>
        <taxon>Setomelanomma</taxon>
    </lineage>
</organism>
<reference evidence="2" key="1">
    <citation type="journal article" date="2020" name="Stud. Mycol.">
        <title>101 Dothideomycetes genomes: a test case for predicting lifestyles and emergence of pathogens.</title>
        <authorList>
            <person name="Haridas S."/>
            <person name="Albert R."/>
            <person name="Binder M."/>
            <person name="Bloem J."/>
            <person name="Labutti K."/>
            <person name="Salamov A."/>
            <person name="Andreopoulos B."/>
            <person name="Baker S."/>
            <person name="Barry K."/>
            <person name="Bills G."/>
            <person name="Bluhm B."/>
            <person name="Cannon C."/>
            <person name="Castanera R."/>
            <person name="Culley D."/>
            <person name="Daum C."/>
            <person name="Ezra D."/>
            <person name="Gonzalez J."/>
            <person name="Henrissat B."/>
            <person name="Kuo A."/>
            <person name="Liang C."/>
            <person name="Lipzen A."/>
            <person name="Lutzoni F."/>
            <person name="Magnuson J."/>
            <person name="Mondo S."/>
            <person name="Nolan M."/>
            <person name="Ohm R."/>
            <person name="Pangilinan J."/>
            <person name="Park H.-J."/>
            <person name="Ramirez L."/>
            <person name="Alfaro M."/>
            <person name="Sun H."/>
            <person name="Tritt A."/>
            <person name="Yoshinaga Y."/>
            <person name="Zwiers L.-H."/>
            <person name="Turgeon B."/>
            <person name="Goodwin S."/>
            <person name="Spatafora J."/>
            <person name="Crous P."/>
            <person name="Grigoriev I."/>
        </authorList>
    </citation>
    <scope>NUCLEOTIDE SEQUENCE</scope>
    <source>
        <strain evidence="2">CBS 110217</strain>
    </source>
</reference>
<evidence type="ECO:0000313" key="2">
    <source>
        <dbReference type="EMBL" id="KAF2022526.1"/>
    </source>
</evidence>
<keyword evidence="3" id="KW-1185">Reference proteome</keyword>
<feature type="region of interest" description="Disordered" evidence="1">
    <location>
        <begin position="1"/>
        <end position="28"/>
    </location>
</feature>
<proteinExistence type="predicted"/>
<protein>
    <submittedName>
        <fullName evidence="2">Uncharacterized protein</fullName>
    </submittedName>
</protein>
<evidence type="ECO:0000256" key="1">
    <source>
        <dbReference type="SAM" id="MobiDB-lite"/>
    </source>
</evidence>
<feature type="compositionally biased region" description="Polar residues" evidence="1">
    <location>
        <begin position="1"/>
        <end position="16"/>
    </location>
</feature>
<dbReference type="AlphaFoldDB" id="A0A9P4GVH0"/>